<dbReference type="GO" id="GO:0004519">
    <property type="term" value="F:endonuclease activity"/>
    <property type="evidence" value="ECO:0007669"/>
    <property type="project" value="UniProtKB-KW"/>
</dbReference>
<dbReference type="Gene3D" id="2.40.50.90">
    <property type="match status" value="1"/>
</dbReference>
<gene>
    <name evidence="6" type="ORF">EDC27_1247</name>
</gene>
<dbReference type="PROSITE" id="PS51257">
    <property type="entry name" value="PROKAR_LIPOPROTEIN"/>
    <property type="match status" value="1"/>
</dbReference>
<dbReference type="OrthoDB" id="4376109at2"/>
<dbReference type="Gene3D" id="3.40.10.10">
    <property type="entry name" value="DNA Methylphosphotriester Repair Domain"/>
    <property type="match status" value="1"/>
</dbReference>
<evidence type="ECO:0000256" key="4">
    <source>
        <dbReference type="ARBA" id="ARBA00023159"/>
    </source>
</evidence>
<evidence type="ECO:0000313" key="6">
    <source>
        <dbReference type="EMBL" id="ROQ93239.1"/>
    </source>
</evidence>
<sequence length="241" mass="27370">MKGPRRYQKGTGWSNTSAAVLCTMVGMACAMAMGVLSRVAWAEQSGFLRFSEKAIAPKTGVVVKVLDGDTVVLKEGFTVRYLGVDAPEMDHTSRRHDCYALQAYERNRAMVLGRSVRLSYDRHLRDDYGRLLAYVTTADGLFVNAQLIREGLAYVFRGSEGFSKFDEFVALQRQAVRERRGLHGQCAVREETFYLGNTRSFIFHRPACAYGAKVHLRHRLEFATRWQALEKGFRPCRRCQP</sequence>
<keyword evidence="2" id="KW-0255">Endonuclease</keyword>
<dbReference type="AlphaFoldDB" id="A0A3N1UUZ6"/>
<dbReference type="Proteomes" id="UP000276223">
    <property type="component" value="Unassembled WGS sequence"/>
</dbReference>
<dbReference type="GO" id="GO:0008270">
    <property type="term" value="F:zinc ion binding"/>
    <property type="evidence" value="ECO:0007669"/>
    <property type="project" value="InterPro"/>
</dbReference>
<feature type="domain" description="TNase-like" evidence="5">
    <location>
        <begin position="56"/>
        <end position="185"/>
    </location>
</feature>
<dbReference type="InterPro" id="IPR035437">
    <property type="entry name" value="SNase_OB-fold_sf"/>
</dbReference>
<dbReference type="GO" id="GO:0006355">
    <property type="term" value="P:regulation of DNA-templated transcription"/>
    <property type="evidence" value="ECO:0007669"/>
    <property type="project" value="InterPro"/>
</dbReference>
<keyword evidence="4" id="KW-0010">Activator</keyword>
<evidence type="ECO:0000259" key="5">
    <source>
        <dbReference type="PROSITE" id="PS50830"/>
    </source>
</evidence>
<accession>A0A3N1UUZ6</accession>
<dbReference type="Pfam" id="PF00565">
    <property type="entry name" value="SNase"/>
    <property type="match status" value="1"/>
</dbReference>
<dbReference type="GO" id="GO:0008168">
    <property type="term" value="F:methyltransferase activity"/>
    <property type="evidence" value="ECO:0007669"/>
    <property type="project" value="InterPro"/>
</dbReference>
<dbReference type="GO" id="GO:0006281">
    <property type="term" value="P:DNA repair"/>
    <property type="evidence" value="ECO:0007669"/>
    <property type="project" value="InterPro"/>
</dbReference>
<evidence type="ECO:0000313" key="7">
    <source>
        <dbReference type="Proteomes" id="UP000276223"/>
    </source>
</evidence>
<dbReference type="PROSITE" id="PS50830">
    <property type="entry name" value="TNASE_3"/>
    <property type="match status" value="1"/>
</dbReference>
<comment type="caution">
    <text evidence="6">The sequence shown here is derived from an EMBL/GenBank/DDBJ whole genome shotgun (WGS) entry which is preliminary data.</text>
</comment>
<dbReference type="PANTHER" id="PTHR12302">
    <property type="entry name" value="EBNA2 BINDING PROTEIN P100"/>
    <property type="match status" value="1"/>
</dbReference>
<evidence type="ECO:0000256" key="3">
    <source>
        <dbReference type="ARBA" id="ARBA00022801"/>
    </source>
</evidence>
<evidence type="ECO:0000256" key="1">
    <source>
        <dbReference type="ARBA" id="ARBA00022722"/>
    </source>
</evidence>
<dbReference type="GO" id="GO:0016787">
    <property type="term" value="F:hydrolase activity"/>
    <property type="evidence" value="ECO:0007669"/>
    <property type="project" value="UniProtKB-KW"/>
</dbReference>
<name>A0A3N1UUZ6_9BACT</name>
<keyword evidence="7" id="KW-1185">Reference proteome</keyword>
<dbReference type="SUPFAM" id="SSF57884">
    <property type="entry name" value="Ada DNA repair protein, N-terminal domain (N-Ada 10)"/>
    <property type="match status" value="1"/>
</dbReference>
<protein>
    <submittedName>
        <fullName evidence="6">Micrococcal nuclease</fullName>
    </submittedName>
</protein>
<dbReference type="Pfam" id="PF02805">
    <property type="entry name" value="Ada_Zn_binding"/>
    <property type="match status" value="1"/>
</dbReference>
<dbReference type="SMART" id="SM00318">
    <property type="entry name" value="SNc"/>
    <property type="match status" value="1"/>
</dbReference>
<dbReference type="PANTHER" id="PTHR12302:SF3">
    <property type="entry name" value="SERINE_THREONINE-PROTEIN KINASE 31"/>
    <property type="match status" value="1"/>
</dbReference>
<dbReference type="InterPro" id="IPR035451">
    <property type="entry name" value="Ada-like_dom_sf"/>
</dbReference>
<organism evidence="6 7">
    <name type="scientific">Desulfosoma caldarium</name>
    <dbReference type="NCBI Taxonomy" id="610254"/>
    <lineage>
        <taxon>Bacteria</taxon>
        <taxon>Pseudomonadati</taxon>
        <taxon>Thermodesulfobacteriota</taxon>
        <taxon>Syntrophobacteria</taxon>
        <taxon>Syntrophobacterales</taxon>
        <taxon>Syntrophobacteraceae</taxon>
        <taxon>Desulfosoma</taxon>
    </lineage>
</organism>
<keyword evidence="3" id="KW-0378">Hydrolase</keyword>
<dbReference type="GO" id="GO:0003677">
    <property type="term" value="F:DNA binding"/>
    <property type="evidence" value="ECO:0007669"/>
    <property type="project" value="InterPro"/>
</dbReference>
<dbReference type="SUPFAM" id="SSF50199">
    <property type="entry name" value="Staphylococcal nuclease"/>
    <property type="match status" value="1"/>
</dbReference>
<proteinExistence type="predicted"/>
<dbReference type="InterPro" id="IPR004026">
    <property type="entry name" value="Ada_DNA_repair_Zn-bd"/>
</dbReference>
<reference evidence="6 7" key="1">
    <citation type="submission" date="2018-11" db="EMBL/GenBank/DDBJ databases">
        <title>Genomic Encyclopedia of Type Strains, Phase IV (KMG-IV): sequencing the most valuable type-strain genomes for metagenomic binning, comparative biology and taxonomic classification.</title>
        <authorList>
            <person name="Goeker M."/>
        </authorList>
    </citation>
    <scope>NUCLEOTIDE SEQUENCE [LARGE SCALE GENOMIC DNA]</scope>
    <source>
        <strain evidence="6 7">DSM 22027</strain>
    </source>
</reference>
<evidence type="ECO:0000256" key="2">
    <source>
        <dbReference type="ARBA" id="ARBA00022759"/>
    </source>
</evidence>
<dbReference type="InterPro" id="IPR016071">
    <property type="entry name" value="Staphylococal_nuclease_OB-fold"/>
</dbReference>
<keyword evidence="1" id="KW-0540">Nuclease</keyword>
<dbReference type="EMBL" id="RJVA01000011">
    <property type="protein sequence ID" value="ROQ93239.1"/>
    <property type="molecule type" value="Genomic_DNA"/>
</dbReference>